<dbReference type="PROSITE" id="PS50088">
    <property type="entry name" value="ANK_REPEAT"/>
    <property type="match status" value="5"/>
</dbReference>
<keyword evidence="2" id="KW-0677">Repeat</keyword>
<dbReference type="PANTHER" id="PTHR24161:SF85">
    <property type="entry name" value="PALMITOYLTRANSFERASE HIP14"/>
    <property type="match status" value="1"/>
</dbReference>
<evidence type="ECO:0000313" key="6">
    <source>
        <dbReference type="Proteomes" id="UP001313282"/>
    </source>
</evidence>
<evidence type="ECO:0000256" key="1">
    <source>
        <dbReference type="ARBA" id="ARBA00012210"/>
    </source>
</evidence>
<dbReference type="AlphaFoldDB" id="A0AAN8MIM2"/>
<dbReference type="PANTHER" id="PTHR24161">
    <property type="entry name" value="ANK_REP_REGION DOMAIN-CONTAINING PROTEIN-RELATED"/>
    <property type="match status" value="1"/>
</dbReference>
<dbReference type="InterPro" id="IPR036770">
    <property type="entry name" value="Ankyrin_rpt-contain_sf"/>
</dbReference>
<comment type="caution">
    <text evidence="5">The sequence shown here is derived from an EMBL/GenBank/DDBJ whole genome shotgun (WGS) entry which is preliminary data.</text>
</comment>
<dbReference type="SUPFAM" id="SSF48403">
    <property type="entry name" value="Ankyrin repeat"/>
    <property type="match status" value="1"/>
</dbReference>
<keyword evidence="6" id="KW-1185">Reference proteome</keyword>
<feature type="repeat" description="ANK" evidence="4">
    <location>
        <begin position="625"/>
        <end position="657"/>
    </location>
</feature>
<dbReference type="SUPFAM" id="SSF53474">
    <property type="entry name" value="alpha/beta-Hydrolases"/>
    <property type="match status" value="1"/>
</dbReference>
<gene>
    <name evidence="5" type="ORF">TWF718_011125</name>
</gene>
<evidence type="ECO:0000256" key="4">
    <source>
        <dbReference type="PROSITE-ProRule" id="PRU00023"/>
    </source>
</evidence>
<dbReference type="EC" id="2.3.1.225" evidence="1"/>
<dbReference type="Gene3D" id="3.40.50.1820">
    <property type="entry name" value="alpha/beta hydrolase"/>
    <property type="match status" value="1"/>
</dbReference>
<feature type="repeat" description="ANK" evidence="4">
    <location>
        <begin position="589"/>
        <end position="614"/>
    </location>
</feature>
<dbReference type="Gene3D" id="1.25.40.20">
    <property type="entry name" value="Ankyrin repeat-containing domain"/>
    <property type="match status" value="1"/>
</dbReference>
<dbReference type="Proteomes" id="UP001313282">
    <property type="component" value="Unassembled WGS sequence"/>
</dbReference>
<dbReference type="SMART" id="SM00248">
    <property type="entry name" value="ANK"/>
    <property type="match status" value="5"/>
</dbReference>
<keyword evidence="3 4" id="KW-0040">ANK repeat</keyword>
<organism evidence="5 6">
    <name type="scientific">Orbilia javanica</name>
    <dbReference type="NCBI Taxonomy" id="47235"/>
    <lineage>
        <taxon>Eukaryota</taxon>
        <taxon>Fungi</taxon>
        <taxon>Dikarya</taxon>
        <taxon>Ascomycota</taxon>
        <taxon>Pezizomycotina</taxon>
        <taxon>Orbiliomycetes</taxon>
        <taxon>Orbiliales</taxon>
        <taxon>Orbiliaceae</taxon>
        <taxon>Orbilia</taxon>
    </lineage>
</organism>
<dbReference type="PROSITE" id="PS50297">
    <property type="entry name" value="ANK_REP_REGION"/>
    <property type="match status" value="5"/>
</dbReference>
<dbReference type="InterPro" id="IPR002110">
    <property type="entry name" value="Ankyrin_rpt"/>
</dbReference>
<sequence length="683" mass="76199">MASTKNRGTYRAVGLSQNTTEEDFRSVLTGYLTPEERTTITLKKLRLAPSPTDHHSNTQTAIFRFTGGTPKFLEKKHITGKYEESIEIDTDFWGLTQLYHTEGEIKLDIVALTGLNAHAYGSWSGTTKDDTNPMWLQDYLSGEANLGLQCRSMIYGYNAKTANKSSHDTNDYCKSLLNELRKARQGHEERPLVLLGHSYGGLIISHAFTKASWEEDYIPIYRSIVRIFCFGVPYRGINLEDVERQVNSNKNKFSQGIELLKSILYEGGRITPNTEQFRHLLQKSKTKLVSFYETIHTKKVEKVGNGTDEFARCGDDIIVVPRDSAVLGLGRGFEEDYDTDGDHSTIVKFTIDDERENQRQEEIANSISSAFKDPAEARYMRSQMLRVAADANLRTLAKKLLKVKASAEIDPNLQAHDPKYKQYRENSLWLFDGAGATQAPEQYKNTVAEILDGDLTALALATRRGNDGMVKLLLKNGANPNIPCSSYQEGRTPLHEASRQSNHQIVKYLLKRGANPNARSGLSAGTPLHEVAYYGGLIAPMLLERKADIGARKEPSGDTPLHLAAEKGHVTAVRHLLGHGADPAERNNSGMTPLHRAVEDGRTKIVLVLLLEVGNRHFIDIQDNDGETALHKAIQYEEVEITRVLLEKGADINITTNDGRTAIDLASEAEDDRIEALVKTYQT</sequence>
<dbReference type="GO" id="GO:0019706">
    <property type="term" value="F:protein-cysteine S-palmitoyltransferase activity"/>
    <property type="evidence" value="ECO:0007669"/>
    <property type="project" value="UniProtKB-EC"/>
</dbReference>
<dbReference type="EMBL" id="JAVHNR010000009">
    <property type="protein sequence ID" value="KAK6333308.1"/>
    <property type="molecule type" value="Genomic_DNA"/>
</dbReference>
<reference evidence="5 6" key="1">
    <citation type="submission" date="2019-10" db="EMBL/GenBank/DDBJ databases">
        <authorList>
            <person name="Palmer J.M."/>
        </authorList>
    </citation>
    <scope>NUCLEOTIDE SEQUENCE [LARGE SCALE GENOMIC DNA]</scope>
    <source>
        <strain evidence="5 6">TWF718</strain>
    </source>
</reference>
<dbReference type="InterPro" id="IPR029058">
    <property type="entry name" value="AB_hydrolase_fold"/>
</dbReference>
<proteinExistence type="predicted"/>
<feature type="repeat" description="ANK" evidence="4">
    <location>
        <begin position="453"/>
        <end position="485"/>
    </location>
</feature>
<dbReference type="Pfam" id="PF13857">
    <property type="entry name" value="Ank_5"/>
    <property type="match status" value="1"/>
</dbReference>
<feature type="repeat" description="ANK" evidence="4">
    <location>
        <begin position="556"/>
        <end position="588"/>
    </location>
</feature>
<accession>A0AAN8MIM2</accession>
<evidence type="ECO:0000256" key="2">
    <source>
        <dbReference type="ARBA" id="ARBA00022737"/>
    </source>
</evidence>
<dbReference type="Pfam" id="PF12796">
    <property type="entry name" value="Ank_2"/>
    <property type="match status" value="2"/>
</dbReference>
<feature type="repeat" description="ANK" evidence="4">
    <location>
        <begin position="489"/>
        <end position="521"/>
    </location>
</feature>
<name>A0AAN8MIM2_9PEZI</name>
<evidence type="ECO:0000313" key="5">
    <source>
        <dbReference type="EMBL" id="KAK6333308.1"/>
    </source>
</evidence>
<dbReference type="PRINTS" id="PR01415">
    <property type="entry name" value="ANKYRIN"/>
</dbReference>
<protein>
    <recommendedName>
        <fullName evidence="1">protein S-acyltransferase</fullName>
        <ecNumber evidence="1">2.3.1.225</ecNumber>
    </recommendedName>
</protein>
<evidence type="ECO:0000256" key="3">
    <source>
        <dbReference type="ARBA" id="ARBA00023043"/>
    </source>
</evidence>